<name>A0A183JST2_9TREM</name>
<sequence>LNDHFYYYIFVFVIIVVIIIRATIVQHQRVPVRGRGKDQLVNGVVEKPFDIQQHRNDLSSHQMNTNGVWSIHQQNNLVGDENSTVIDGQSVLTATTTRQMSPDNFMTGGVSIYFLY</sequence>
<evidence type="ECO:0000256" key="1">
    <source>
        <dbReference type="SAM" id="Phobius"/>
    </source>
</evidence>
<keyword evidence="1" id="KW-0472">Membrane</keyword>
<feature type="transmembrane region" description="Helical" evidence="1">
    <location>
        <begin position="6"/>
        <end position="25"/>
    </location>
</feature>
<keyword evidence="1" id="KW-0812">Transmembrane</keyword>
<dbReference type="WBParaSite" id="SCUD_0000577201-mRNA-1">
    <property type="protein sequence ID" value="SCUD_0000577201-mRNA-1"/>
    <property type="gene ID" value="SCUD_0000577201"/>
</dbReference>
<organism evidence="2">
    <name type="scientific">Schistosoma curassoni</name>
    <dbReference type="NCBI Taxonomy" id="6186"/>
    <lineage>
        <taxon>Eukaryota</taxon>
        <taxon>Metazoa</taxon>
        <taxon>Spiralia</taxon>
        <taxon>Lophotrochozoa</taxon>
        <taxon>Platyhelminthes</taxon>
        <taxon>Trematoda</taxon>
        <taxon>Digenea</taxon>
        <taxon>Strigeidida</taxon>
        <taxon>Schistosomatoidea</taxon>
        <taxon>Schistosomatidae</taxon>
        <taxon>Schistosoma</taxon>
    </lineage>
</organism>
<protein>
    <submittedName>
        <fullName evidence="2">Uncharacterized protein</fullName>
    </submittedName>
</protein>
<keyword evidence="1" id="KW-1133">Transmembrane helix</keyword>
<proteinExistence type="predicted"/>
<evidence type="ECO:0000313" key="2">
    <source>
        <dbReference type="WBParaSite" id="SCUD_0000577201-mRNA-1"/>
    </source>
</evidence>
<reference evidence="2" key="1">
    <citation type="submission" date="2016-06" db="UniProtKB">
        <authorList>
            <consortium name="WormBaseParasite"/>
        </authorList>
    </citation>
    <scope>IDENTIFICATION</scope>
</reference>
<accession>A0A183JST2</accession>
<dbReference type="AlphaFoldDB" id="A0A183JST2"/>